<reference evidence="2" key="1">
    <citation type="submission" date="2023-04" db="EMBL/GenBank/DDBJ databases">
        <authorList>
            <consortium name="ELIXIR-Norway"/>
        </authorList>
    </citation>
    <scope>NUCLEOTIDE SEQUENCE [LARGE SCALE GENOMIC DNA]</scope>
</reference>
<dbReference type="Proteomes" id="UP001176941">
    <property type="component" value="Chromosome 21"/>
</dbReference>
<feature type="region of interest" description="Disordered" evidence="1">
    <location>
        <begin position="1"/>
        <end position="36"/>
    </location>
</feature>
<evidence type="ECO:0000313" key="2">
    <source>
        <dbReference type="EMBL" id="CAI9163897.1"/>
    </source>
</evidence>
<dbReference type="EMBL" id="OX459957">
    <property type="protein sequence ID" value="CAI9163897.1"/>
    <property type="molecule type" value="Genomic_DNA"/>
</dbReference>
<accession>A0ABN8YQQ8</accession>
<proteinExistence type="predicted"/>
<protein>
    <submittedName>
        <fullName evidence="2">Uncharacterized protein</fullName>
    </submittedName>
</protein>
<evidence type="ECO:0000313" key="3">
    <source>
        <dbReference type="Proteomes" id="UP001176941"/>
    </source>
</evidence>
<keyword evidence="3" id="KW-1185">Reference proteome</keyword>
<evidence type="ECO:0000256" key="1">
    <source>
        <dbReference type="SAM" id="MobiDB-lite"/>
    </source>
</evidence>
<name>A0ABN8YQQ8_RANTA</name>
<feature type="compositionally biased region" description="Gly residues" evidence="1">
    <location>
        <begin position="23"/>
        <end position="32"/>
    </location>
</feature>
<sequence length="102" mass="11037">MPHSGRGLPSPGAQRKVPTLGEGLEGTSGEGGHLNTRLWLPSASVGTYPAATRPPPQHRCPLGTPQPPSFCFCKNNQKHLNVLPSFTHTDSKNKNQHKSLFF</sequence>
<organism evidence="2 3">
    <name type="scientific">Rangifer tarandus platyrhynchus</name>
    <name type="common">Svalbard reindeer</name>
    <dbReference type="NCBI Taxonomy" id="3082113"/>
    <lineage>
        <taxon>Eukaryota</taxon>
        <taxon>Metazoa</taxon>
        <taxon>Chordata</taxon>
        <taxon>Craniata</taxon>
        <taxon>Vertebrata</taxon>
        <taxon>Euteleostomi</taxon>
        <taxon>Mammalia</taxon>
        <taxon>Eutheria</taxon>
        <taxon>Laurasiatheria</taxon>
        <taxon>Artiodactyla</taxon>
        <taxon>Ruminantia</taxon>
        <taxon>Pecora</taxon>
        <taxon>Cervidae</taxon>
        <taxon>Odocoileinae</taxon>
        <taxon>Rangifer</taxon>
    </lineage>
</organism>
<gene>
    <name evidence="2" type="ORF">MRATA1EN1_LOCUS12859</name>
</gene>